<keyword evidence="7" id="KW-0812">Transmembrane</keyword>
<keyword evidence="14" id="KW-1185">Reference proteome</keyword>
<keyword evidence="6" id="KW-0808">Transferase</keyword>
<evidence type="ECO:0000313" key="13">
    <source>
        <dbReference type="EMBL" id="SMQ47342.1"/>
    </source>
</evidence>
<dbReference type="EMBL" id="LT853693">
    <property type="protein sequence ID" value="SMQ47342.1"/>
    <property type="molecule type" value="Genomic_DNA"/>
</dbReference>
<evidence type="ECO:0000256" key="6">
    <source>
        <dbReference type="ARBA" id="ARBA00022679"/>
    </source>
</evidence>
<accession>A0A1X7RIW4</accession>
<dbReference type="AlphaFoldDB" id="A0A1X7RIW4"/>
<proteinExistence type="inferred from homology"/>
<keyword evidence="5" id="KW-0328">Glycosyltransferase</keyword>
<dbReference type="InterPro" id="IPR026050">
    <property type="entry name" value="C1GALT1/C1GALT1_chp1"/>
</dbReference>
<dbReference type="EC" id="2.4.1.122" evidence="4"/>
<dbReference type="Pfam" id="PF02434">
    <property type="entry name" value="Fringe"/>
    <property type="match status" value="1"/>
</dbReference>
<evidence type="ECO:0000256" key="1">
    <source>
        <dbReference type="ARBA" id="ARBA00004606"/>
    </source>
</evidence>
<keyword evidence="10" id="KW-1133">Transmembrane helix</keyword>
<comment type="subcellular location">
    <subcellularLocation>
        <location evidence="1">Membrane</location>
        <topology evidence="1">Single-pass type II membrane protein</topology>
    </subcellularLocation>
</comment>
<evidence type="ECO:0000256" key="3">
    <source>
        <dbReference type="ARBA" id="ARBA00006462"/>
    </source>
</evidence>
<dbReference type="PANTHER" id="PTHR23033">
    <property type="entry name" value="BETA1,3-GALACTOSYLTRANSFERASE"/>
    <property type="match status" value="1"/>
</dbReference>
<evidence type="ECO:0000256" key="7">
    <source>
        <dbReference type="ARBA" id="ARBA00022692"/>
    </source>
</evidence>
<keyword evidence="11" id="KW-0472">Membrane</keyword>
<comment type="pathway">
    <text evidence="2">Protein modification; protein glycosylation.</text>
</comment>
<reference evidence="13 14" key="1">
    <citation type="submission" date="2016-06" db="EMBL/GenBank/DDBJ databases">
        <authorList>
            <person name="Kjaerup R.B."/>
            <person name="Dalgaard T.S."/>
            <person name="Juul-Madsen H.R."/>
        </authorList>
    </citation>
    <scope>NUCLEOTIDE SEQUENCE [LARGE SCALE GENOMIC DNA]</scope>
</reference>
<dbReference type="GO" id="GO:0000166">
    <property type="term" value="F:nucleotide binding"/>
    <property type="evidence" value="ECO:0007669"/>
    <property type="project" value="UniProtKB-KW"/>
</dbReference>
<evidence type="ECO:0000256" key="10">
    <source>
        <dbReference type="ARBA" id="ARBA00022989"/>
    </source>
</evidence>
<evidence type="ECO:0000256" key="11">
    <source>
        <dbReference type="ARBA" id="ARBA00023136"/>
    </source>
</evidence>
<evidence type="ECO:0000256" key="8">
    <source>
        <dbReference type="ARBA" id="ARBA00022741"/>
    </source>
</evidence>
<dbReference type="Gene3D" id="3.90.550.50">
    <property type="match status" value="1"/>
</dbReference>
<dbReference type="GO" id="GO:0016263">
    <property type="term" value="F:glycoprotein-N-acetylgalactosamine 3-beta-galactosyltransferase activity"/>
    <property type="evidence" value="ECO:0007669"/>
    <property type="project" value="UniProtKB-EC"/>
</dbReference>
<evidence type="ECO:0000256" key="5">
    <source>
        <dbReference type="ARBA" id="ARBA00022676"/>
    </source>
</evidence>
<organism evidence="13 14">
    <name type="scientific">Zymoseptoria tritici (strain ST99CH_3D7)</name>
    <dbReference type="NCBI Taxonomy" id="1276538"/>
    <lineage>
        <taxon>Eukaryota</taxon>
        <taxon>Fungi</taxon>
        <taxon>Dikarya</taxon>
        <taxon>Ascomycota</taxon>
        <taxon>Pezizomycotina</taxon>
        <taxon>Dothideomycetes</taxon>
        <taxon>Dothideomycetidae</taxon>
        <taxon>Mycosphaerellales</taxon>
        <taxon>Mycosphaerellaceae</taxon>
        <taxon>Zymoseptoria</taxon>
    </lineage>
</organism>
<evidence type="ECO:0000256" key="2">
    <source>
        <dbReference type="ARBA" id="ARBA00004922"/>
    </source>
</evidence>
<sequence length="340" mass="38828">MEESIGSHRVHDVYADVTEQERAAYPEFALYDAQRELQRRGDDTRSMSGGWDLAKYMNLAMLRKIRAMISDKNWFVFIDTDTFVDWDNLSTLLEHLDPAKRMYLGSPVWLPGLQFAHGGSAYALSSGALDALDYAAQSPQEPLYSQFGFNTTELCCGDEALARALKPKGVSLKGYWPMFNGETPATLSFGKDLWCEPVVSLHHLGDNEMHHLWRWSEEWKVKTMNSRPLLFRDLFQFIAPNITSSMEDWHNIDERTAISPSRKSSHASFGHCEEACVADQSCLQFVHDGETCTFSRHIRLGKARTPEGTRKFVSGWNTARIRKWALTHECESAHWLRSNP</sequence>
<dbReference type="InterPro" id="IPR003378">
    <property type="entry name" value="Fringe-like_glycosylTrfase"/>
</dbReference>
<evidence type="ECO:0000256" key="9">
    <source>
        <dbReference type="ARBA" id="ARBA00022968"/>
    </source>
</evidence>
<keyword evidence="8" id="KW-0547">Nucleotide-binding</keyword>
<dbReference type="PANTHER" id="PTHR23033:SF47">
    <property type="entry name" value="APPLE DOMAIN-CONTAINING PROTEIN-RELATED"/>
    <property type="match status" value="1"/>
</dbReference>
<protein>
    <recommendedName>
        <fullName evidence="4">N-acetylgalactosaminide beta-1,3-galactosyltransferase</fullName>
        <ecNumber evidence="4">2.4.1.122</ecNumber>
    </recommendedName>
</protein>
<dbReference type="Proteomes" id="UP000215127">
    <property type="component" value="Chromosome 2"/>
</dbReference>
<keyword evidence="9" id="KW-0735">Signal-anchor</keyword>
<evidence type="ECO:0000259" key="12">
    <source>
        <dbReference type="Pfam" id="PF02434"/>
    </source>
</evidence>
<gene>
    <name evidence="13" type="ORF">ZT3D7_G2489</name>
</gene>
<evidence type="ECO:0000256" key="4">
    <source>
        <dbReference type="ARBA" id="ARBA00012557"/>
    </source>
</evidence>
<name>A0A1X7RIW4_ZYMT9</name>
<evidence type="ECO:0000313" key="14">
    <source>
        <dbReference type="Proteomes" id="UP000215127"/>
    </source>
</evidence>
<dbReference type="GO" id="GO:0016020">
    <property type="term" value="C:membrane"/>
    <property type="evidence" value="ECO:0007669"/>
    <property type="project" value="UniProtKB-SubCell"/>
</dbReference>
<comment type="similarity">
    <text evidence="3">Belongs to the glycosyltransferase 31 family. Beta3-Gal-T subfamily.</text>
</comment>
<feature type="domain" description="Fringe-like glycosyltransferase" evidence="12">
    <location>
        <begin position="66"/>
        <end position="108"/>
    </location>
</feature>